<dbReference type="GO" id="GO:0043456">
    <property type="term" value="P:regulation of pentose-phosphate shunt"/>
    <property type="evidence" value="ECO:0007669"/>
    <property type="project" value="TreeGrafter"/>
</dbReference>
<feature type="binding site" evidence="3">
    <location>
        <position position="58"/>
    </location>
    <ligand>
        <name>substrate</name>
    </ligand>
</feature>
<evidence type="ECO:0000256" key="3">
    <source>
        <dbReference type="PIRSR" id="PIRSR613078-2"/>
    </source>
</evidence>
<dbReference type="InterPro" id="IPR001345">
    <property type="entry name" value="PG/BPGM_mutase_AS"/>
</dbReference>
<dbReference type="CDD" id="cd07067">
    <property type="entry name" value="HP_PGM_like"/>
    <property type="match status" value="1"/>
</dbReference>
<accession>A0A0R2A568</accession>
<comment type="caution">
    <text evidence="4">The sequence shown here is derived from an EMBL/GenBank/DDBJ whole genome shotgun (WGS) entry which is preliminary data.</text>
</comment>
<dbReference type="OrthoDB" id="4131070at2"/>
<dbReference type="PANTHER" id="PTHR46517">
    <property type="entry name" value="FRUCTOSE-2,6-BISPHOSPHATASE TIGAR"/>
    <property type="match status" value="1"/>
</dbReference>
<reference evidence="4 5" key="1">
    <citation type="journal article" date="2015" name="Genome Announc.">
        <title>Expanding the biotechnology potential of lactobacilli through comparative genomics of 213 strains and associated genera.</title>
        <authorList>
            <person name="Sun Z."/>
            <person name="Harris H.M."/>
            <person name="McCann A."/>
            <person name="Guo C."/>
            <person name="Argimon S."/>
            <person name="Zhang W."/>
            <person name="Yang X."/>
            <person name="Jeffery I.B."/>
            <person name="Cooney J.C."/>
            <person name="Kagawa T.F."/>
            <person name="Liu W."/>
            <person name="Song Y."/>
            <person name="Salvetti E."/>
            <person name="Wrobel A."/>
            <person name="Rasinkangas P."/>
            <person name="Parkhill J."/>
            <person name="Rea M.C."/>
            <person name="O'Sullivan O."/>
            <person name="Ritari J."/>
            <person name="Douillard F.P."/>
            <person name="Paul Ross R."/>
            <person name="Yang R."/>
            <person name="Briner A.E."/>
            <person name="Felis G.E."/>
            <person name="de Vos W.M."/>
            <person name="Barrangou R."/>
            <person name="Klaenhammer T.R."/>
            <person name="Caufield P.W."/>
            <person name="Cui Y."/>
            <person name="Zhang H."/>
            <person name="O'Toole P.W."/>
        </authorList>
    </citation>
    <scope>NUCLEOTIDE SEQUENCE [LARGE SCALE GENOMIC DNA]</scope>
    <source>
        <strain evidence="4 5">DSM 20634</strain>
    </source>
</reference>
<dbReference type="GO" id="GO:0004331">
    <property type="term" value="F:fructose-2,6-bisphosphate 2-phosphatase activity"/>
    <property type="evidence" value="ECO:0007669"/>
    <property type="project" value="TreeGrafter"/>
</dbReference>
<feature type="binding site" evidence="3">
    <location>
        <begin position="8"/>
        <end position="15"/>
    </location>
    <ligand>
        <name>substrate</name>
    </ligand>
</feature>
<dbReference type="Pfam" id="PF00300">
    <property type="entry name" value="His_Phos_1"/>
    <property type="match status" value="1"/>
</dbReference>
<gene>
    <name evidence="4" type="ORF">FC26_GL000753</name>
</gene>
<dbReference type="AlphaFoldDB" id="A0A0R2A568"/>
<evidence type="ECO:0000256" key="1">
    <source>
        <dbReference type="ARBA" id="ARBA00022801"/>
    </source>
</evidence>
<proteinExistence type="predicted"/>
<dbReference type="PIRSF" id="PIRSF000709">
    <property type="entry name" value="6PFK_2-Ptase"/>
    <property type="match status" value="1"/>
</dbReference>
<evidence type="ECO:0000256" key="2">
    <source>
        <dbReference type="PIRSR" id="PIRSR613078-1"/>
    </source>
</evidence>
<keyword evidence="1" id="KW-0378">Hydrolase</keyword>
<dbReference type="Proteomes" id="UP000051733">
    <property type="component" value="Unassembled WGS sequence"/>
</dbReference>
<dbReference type="Gene3D" id="3.40.50.1240">
    <property type="entry name" value="Phosphoglycerate mutase-like"/>
    <property type="match status" value="1"/>
</dbReference>
<protein>
    <submittedName>
        <fullName evidence="4">Phosphoglycerate mutase</fullName>
    </submittedName>
</protein>
<keyword evidence="5" id="KW-1185">Reference proteome</keyword>
<dbReference type="STRING" id="1423813.FC26_GL000753"/>
<dbReference type="SMART" id="SM00855">
    <property type="entry name" value="PGAM"/>
    <property type="match status" value="1"/>
</dbReference>
<dbReference type="InterPro" id="IPR051695">
    <property type="entry name" value="Phosphoglycerate_Mutase"/>
</dbReference>
<dbReference type="InterPro" id="IPR013078">
    <property type="entry name" value="His_Pase_superF_clade-1"/>
</dbReference>
<dbReference type="GO" id="GO:0045820">
    <property type="term" value="P:negative regulation of glycolytic process"/>
    <property type="evidence" value="ECO:0007669"/>
    <property type="project" value="TreeGrafter"/>
</dbReference>
<dbReference type="EMBL" id="AYYY01000010">
    <property type="protein sequence ID" value="KRM62192.1"/>
    <property type="molecule type" value="Genomic_DNA"/>
</dbReference>
<organism evidence="4 5">
    <name type="scientific">Paucilactobacillus vaccinostercus DSM 20634</name>
    <dbReference type="NCBI Taxonomy" id="1423813"/>
    <lineage>
        <taxon>Bacteria</taxon>
        <taxon>Bacillati</taxon>
        <taxon>Bacillota</taxon>
        <taxon>Bacilli</taxon>
        <taxon>Lactobacillales</taxon>
        <taxon>Lactobacillaceae</taxon>
        <taxon>Paucilactobacillus</taxon>
    </lineage>
</organism>
<dbReference type="InterPro" id="IPR029033">
    <property type="entry name" value="His_PPase_superfam"/>
</dbReference>
<feature type="active site" description="Proton donor/acceptor" evidence="2">
    <location>
        <position position="86"/>
    </location>
</feature>
<evidence type="ECO:0000313" key="5">
    <source>
        <dbReference type="Proteomes" id="UP000051733"/>
    </source>
</evidence>
<dbReference type="GO" id="GO:0005829">
    <property type="term" value="C:cytosol"/>
    <property type="evidence" value="ECO:0007669"/>
    <property type="project" value="TreeGrafter"/>
</dbReference>
<dbReference type="RefSeq" id="WP_057777724.1">
    <property type="nucleotide sequence ID" value="NZ_AYYY01000010.1"/>
</dbReference>
<dbReference type="PATRIC" id="fig|1423813.3.peg.765"/>
<dbReference type="SUPFAM" id="SSF53254">
    <property type="entry name" value="Phosphoglycerate mutase-like"/>
    <property type="match status" value="1"/>
</dbReference>
<feature type="active site" description="Tele-phosphohistidine intermediate" evidence="2">
    <location>
        <position position="9"/>
    </location>
</feature>
<dbReference type="PANTHER" id="PTHR46517:SF1">
    <property type="entry name" value="FRUCTOSE-2,6-BISPHOSPHATASE TIGAR"/>
    <property type="match status" value="1"/>
</dbReference>
<dbReference type="PROSITE" id="PS00175">
    <property type="entry name" value="PG_MUTASE"/>
    <property type="match status" value="1"/>
</dbReference>
<name>A0A0R2A568_9LACO</name>
<evidence type="ECO:0000313" key="4">
    <source>
        <dbReference type="EMBL" id="KRM62192.1"/>
    </source>
</evidence>
<sequence length="214" mass="24097">MTKLYLVRHGETIFNRMQKMQGWADSPLTDKGFADATRAGKRLADVPFAAVYASDMMRAIRTAKEIVHQSHTNAQADVTINPDFREVNFGSFEGLDRQATWAQVGKPHGFTSKAEILQATSPETARDWMKEADPRHAAENTTELWQRLRHGLALFEDQQEHNILLVTHGTLIRTMVAKFGDQNVAKLAVPENGSVTTMVFTPAGWQIERYNITE</sequence>